<keyword evidence="3" id="KW-1185">Reference proteome</keyword>
<name>A0AA41VFD1_PAPNU</name>
<comment type="caution">
    <text evidence="2">The sequence shown here is derived from an EMBL/GenBank/DDBJ whole genome shotgun (WGS) entry which is preliminary data.</text>
</comment>
<sequence length="110" mass="12859">WLRRCVKEIVFSYTYPRLDMGVTKLTDHLLKAPFCVHPYTGRICIPIDPNRCEEFDPMAVPTLSTLYEEINSPYLKKGTQGFRDFLKPLEKELEKSHKAKIQQSKISLAW</sequence>
<dbReference type="Proteomes" id="UP001177140">
    <property type="component" value="Unassembled WGS sequence"/>
</dbReference>
<accession>A0AA41VFD1</accession>
<dbReference type="InterPro" id="IPR002755">
    <property type="entry name" value="DNA_primase_S"/>
</dbReference>
<dbReference type="GO" id="GO:0003899">
    <property type="term" value="F:DNA-directed RNA polymerase activity"/>
    <property type="evidence" value="ECO:0007669"/>
    <property type="project" value="InterPro"/>
</dbReference>
<evidence type="ECO:0000313" key="3">
    <source>
        <dbReference type="Proteomes" id="UP001177140"/>
    </source>
</evidence>
<evidence type="ECO:0008006" key="4">
    <source>
        <dbReference type="Google" id="ProtNLM"/>
    </source>
</evidence>
<dbReference type="PANTHER" id="PTHR10536">
    <property type="entry name" value="DNA PRIMASE SMALL SUBUNIT"/>
    <property type="match status" value="1"/>
</dbReference>
<feature type="non-terminal residue" evidence="2">
    <location>
        <position position="110"/>
    </location>
</feature>
<dbReference type="AlphaFoldDB" id="A0AA41VFD1"/>
<comment type="similarity">
    <text evidence="1">Belongs to the eukaryotic-type primase small subunit family.</text>
</comment>
<evidence type="ECO:0000256" key="1">
    <source>
        <dbReference type="ARBA" id="ARBA00009762"/>
    </source>
</evidence>
<dbReference type="EMBL" id="JAJJMA010210399">
    <property type="protein sequence ID" value="MCL7040262.1"/>
    <property type="molecule type" value="Genomic_DNA"/>
</dbReference>
<dbReference type="Gene3D" id="3.90.920.10">
    <property type="entry name" value="DNA primase, PRIM domain"/>
    <property type="match status" value="1"/>
</dbReference>
<dbReference type="Pfam" id="PF01896">
    <property type="entry name" value="DNA_primase_S"/>
    <property type="match status" value="1"/>
</dbReference>
<reference evidence="2" key="1">
    <citation type="submission" date="2022-03" db="EMBL/GenBank/DDBJ databases">
        <title>A functionally conserved STORR gene fusion in Papaver species that diverged 16.8 million years ago.</title>
        <authorList>
            <person name="Catania T."/>
        </authorList>
    </citation>
    <scope>NUCLEOTIDE SEQUENCE</scope>
    <source>
        <strain evidence="2">S-191538</strain>
    </source>
</reference>
<evidence type="ECO:0000313" key="2">
    <source>
        <dbReference type="EMBL" id="MCL7040262.1"/>
    </source>
</evidence>
<gene>
    <name evidence="2" type="ORF">MKW94_015377</name>
</gene>
<dbReference type="GO" id="GO:0006269">
    <property type="term" value="P:DNA replication, synthesis of primer"/>
    <property type="evidence" value="ECO:0007669"/>
    <property type="project" value="InterPro"/>
</dbReference>
<proteinExistence type="inferred from homology"/>
<organism evidence="2 3">
    <name type="scientific">Papaver nudicaule</name>
    <name type="common">Iceland poppy</name>
    <dbReference type="NCBI Taxonomy" id="74823"/>
    <lineage>
        <taxon>Eukaryota</taxon>
        <taxon>Viridiplantae</taxon>
        <taxon>Streptophyta</taxon>
        <taxon>Embryophyta</taxon>
        <taxon>Tracheophyta</taxon>
        <taxon>Spermatophyta</taxon>
        <taxon>Magnoliopsida</taxon>
        <taxon>Ranunculales</taxon>
        <taxon>Papaveraceae</taxon>
        <taxon>Papaveroideae</taxon>
        <taxon>Papaver</taxon>
    </lineage>
</organism>
<protein>
    <recommendedName>
        <fullName evidence="4">DNA primase small subunit</fullName>
    </recommendedName>
</protein>
<dbReference type="SUPFAM" id="SSF56747">
    <property type="entry name" value="Prim-pol domain"/>
    <property type="match status" value="1"/>
</dbReference>